<evidence type="ECO:0000256" key="1">
    <source>
        <dbReference type="SAM" id="MobiDB-lite"/>
    </source>
</evidence>
<dbReference type="HOGENOM" id="CLU_1875263_0_0_1"/>
<name>A0A010QGM7_9PEZI</name>
<dbReference type="Proteomes" id="UP000020467">
    <property type="component" value="Unassembled WGS sequence"/>
</dbReference>
<accession>A0A010QGM7</accession>
<comment type="caution">
    <text evidence="2">The sequence shown here is derived from an EMBL/GenBank/DDBJ whole genome shotgun (WGS) entry which is preliminary data.</text>
</comment>
<sequence>MSIFPLSSPLHERGYSCSTGQDQHLLKAVPNLFARVSHEIPVSVIAQTPRTPPYPNPTEETPNAKKGSASKKTMTVSSAPPAPSQDHYSQSQPSSPSSPPPSPSSSPFSAAAAPARPPYTRRRSAWPCTGNAAPRR</sequence>
<protein>
    <submittedName>
        <fullName evidence="2">Uncharacterized protein</fullName>
    </submittedName>
</protein>
<gene>
    <name evidence="2" type="ORF">CFIO01_09504</name>
</gene>
<feature type="compositionally biased region" description="Low complexity" evidence="1">
    <location>
        <begin position="105"/>
        <end position="114"/>
    </location>
</feature>
<feature type="region of interest" description="Disordered" evidence="1">
    <location>
        <begin position="41"/>
        <end position="136"/>
    </location>
</feature>
<dbReference type="KEGG" id="cfj:CFIO01_09504"/>
<evidence type="ECO:0000313" key="2">
    <source>
        <dbReference type="EMBL" id="EXF79107.1"/>
    </source>
</evidence>
<reference evidence="2 3" key="1">
    <citation type="submission" date="2014-02" db="EMBL/GenBank/DDBJ databases">
        <title>The genome sequence of Colletotrichum fioriniae PJ7.</title>
        <authorList>
            <person name="Baroncelli R."/>
            <person name="Thon M.R."/>
        </authorList>
    </citation>
    <scope>NUCLEOTIDE SEQUENCE [LARGE SCALE GENOMIC DNA]</scope>
    <source>
        <strain evidence="2 3">PJ7</strain>
    </source>
</reference>
<proteinExistence type="predicted"/>
<organism evidence="2 3">
    <name type="scientific">Colletotrichum fioriniae PJ7</name>
    <dbReference type="NCBI Taxonomy" id="1445577"/>
    <lineage>
        <taxon>Eukaryota</taxon>
        <taxon>Fungi</taxon>
        <taxon>Dikarya</taxon>
        <taxon>Ascomycota</taxon>
        <taxon>Pezizomycotina</taxon>
        <taxon>Sordariomycetes</taxon>
        <taxon>Hypocreomycetidae</taxon>
        <taxon>Glomerellales</taxon>
        <taxon>Glomerellaceae</taxon>
        <taxon>Colletotrichum</taxon>
        <taxon>Colletotrichum acutatum species complex</taxon>
    </lineage>
</organism>
<dbReference type="AlphaFoldDB" id="A0A010QGM7"/>
<keyword evidence="3" id="KW-1185">Reference proteome</keyword>
<evidence type="ECO:0000313" key="3">
    <source>
        <dbReference type="Proteomes" id="UP000020467"/>
    </source>
</evidence>
<dbReference type="EMBL" id="JARH01000573">
    <property type="protein sequence ID" value="EXF79107.1"/>
    <property type="molecule type" value="Genomic_DNA"/>
</dbReference>